<evidence type="ECO:0000313" key="2">
    <source>
        <dbReference type="Proteomes" id="UP000314294"/>
    </source>
</evidence>
<sequence length="184" mass="20488">MEPLVGSLQSAQRGGAQLLFLQQKLQKHHELLRLRVVDLFHATFFFHSTTFGEESVELFAARRLGMSSFVGEFLALEHTDGIRCGKWLHGRLKAFKKIRLHIGDHFHGNGTEYHSAQYTAEPACVLYREPLCSGGIDPKHFLSILSITSITTYTSSVPKSLAVDVPLKDPSRSAAFYSRLTAGS</sequence>
<comment type="caution">
    <text evidence="1">The sequence shown here is derived from an EMBL/GenBank/DDBJ whole genome shotgun (WGS) entry which is preliminary data.</text>
</comment>
<proteinExistence type="predicted"/>
<dbReference type="AlphaFoldDB" id="A0A4Z2FWA4"/>
<dbReference type="EMBL" id="SRLO01000862">
    <property type="protein sequence ID" value="TNN45165.1"/>
    <property type="molecule type" value="Genomic_DNA"/>
</dbReference>
<gene>
    <name evidence="1" type="ORF">EYF80_044615</name>
</gene>
<organism evidence="1 2">
    <name type="scientific">Liparis tanakae</name>
    <name type="common">Tanaka's snailfish</name>
    <dbReference type="NCBI Taxonomy" id="230148"/>
    <lineage>
        <taxon>Eukaryota</taxon>
        <taxon>Metazoa</taxon>
        <taxon>Chordata</taxon>
        <taxon>Craniata</taxon>
        <taxon>Vertebrata</taxon>
        <taxon>Euteleostomi</taxon>
        <taxon>Actinopterygii</taxon>
        <taxon>Neopterygii</taxon>
        <taxon>Teleostei</taxon>
        <taxon>Neoteleostei</taxon>
        <taxon>Acanthomorphata</taxon>
        <taxon>Eupercaria</taxon>
        <taxon>Perciformes</taxon>
        <taxon>Cottioidei</taxon>
        <taxon>Cottales</taxon>
        <taxon>Liparidae</taxon>
        <taxon>Liparis</taxon>
    </lineage>
</organism>
<reference evidence="1 2" key="1">
    <citation type="submission" date="2019-03" db="EMBL/GenBank/DDBJ databases">
        <title>First draft genome of Liparis tanakae, snailfish: a comprehensive survey of snailfish specific genes.</title>
        <authorList>
            <person name="Kim W."/>
            <person name="Song I."/>
            <person name="Jeong J.-H."/>
            <person name="Kim D."/>
            <person name="Kim S."/>
            <person name="Ryu S."/>
            <person name="Song J.Y."/>
            <person name="Lee S.K."/>
        </authorList>
    </citation>
    <scope>NUCLEOTIDE SEQUENCE [LARGE SCALE GENOMIC DNA]</scope>
    <source>
        <tissue evidence="1">Muscle</tissue>
    </source>
</reference>
<accession>A0A4Z2FWA4</accession>
<evidence type="ECO:0000313" key="1">
    <source>
        <dbReference type="EMBL" id="TNN45165.1"/>
    </source>
</evidence>
<dbReference type="Proteomes" id="UP000314294">
    <property type="component" value="Unassembled WGS sequence"/>
</dbReference>
<keyword evidence="2" id="KW-1185">Reference proteome</keyword>
<protein>
    <submittedName>
        <fullName evidence="1">Uncharacterized protein</fullName>
    </submittedName>
</protein>
<name>A0A4Z2FWA4_9TELE</name>